<evidence type="ECO:0000313" key="1">
    <source>
        <dbReference type="EMBL" id="KAK9880086.1"/>
    </source>
</evidence>
<reference evidence="1 2" key="1">
    <citation type="submission" date="2023-03" db="EMBL/GenBank/DDBJ databases">
        <title>Genome insight into feeding habits of ladybird beetles.</title>
        <authorList>
            <person name="Li H.-S."/>
            <person name="Huang Y.-H."/>
            <person name="Pang H."/>
        </authorList>
    </citation>
    <scope>NUCLEOTIDE SEQUENCE [LARGE SCALE GENOMIC DNA]</scope>
    <source>
        <strain evidence="1">SYSU_2023b</strain>
        <tissue evidence="1">Whole body</tissue>
    </source>
</reference>
<keyword evidence="2" id="KW-1185">Reference proteome</keyword>
<organism evidence="1 2">
    <name type="scientific">Henosepilachna vigintioctopunctata</name>
    <dbReference type="NCBI Taxonomy" id="420089"/>
    <lineage>
        <taxon>Eukaryota</taxon>
        <taxon>Metazoa</taxon>
        <taxon>Ecdysozoa</taxon>
        <taxon>Arthropoda</taxon>
        <taxon>Hexapoda</taxon>
        <taxon>Insecta</taxon>
        <taxon>Pterygota</taxon>
        <taxon>Neoptera</taxon>
        <taxon>Endopterygota</taxon>
        <taxon>Coleoptera</taxon>
        <taxon>Polyphaga</taxon>
        <taxon>Cucujiformia</taxon>
        <taxon>Coccinelloidea</taxon>
        <taxon>Coccinellidae</taxon>
        <taxon>Epilachninae</taxon>
        <taxon>Epilachnini</taxon>
        <taxon>Henosepilachna</taxon>
    </lineage>
</organism>
<comment type="caution">
    <text evidence="1">The sequence shown here is derived from an EMBL/GenBank/DDBJ whole genome shotgun (WGS) entry which is preliminary data.</text>
</comment>
<dbReference type="EMBL" id="JARQZJ010000063">
    <property type="protein sequence ID" value="KAK9880086.1"/>
    <property type="molecule type" value="Genomic_DNA"/>
</dbReference>
<dbReference type="Proteomes" id="UP001431783">
    <property type="component" value="Unassembled WGS sequence"/>
</dbReference>
<name>A0AAW1UGY4_9CUCU</name>
<feature type="non-terminal residue" evidence="1">
    <location>
        <position position="1"/>
    </location>
</feature>
<gene>
    <name evidence="1" type="ORF">WA026_008602</name>
</gene>
<accession>A0AAW1UGY4</accession>
<protein>
    <submittedName>
        <fullName evidence="1">Uncharacterized protein</fullName>
    </submittedName>
</protein>
<proteinExistence type="predicted"/>
<dbReference type="AlphaFoldDB" id="A0AAW1UGY4"/>
<sequence length="63" mass="7308">NVNSVKDMNEAIMATCCDDDKPRHEYCRSGSDSWCKWRKAEALGKNPKEIKHPAQLHRTHIEK</sequence>
<evidence type="ECO:0000313" key="2">
    <source>
        <dbReference type="Proteomes" id="UP001431783"/>
    </source>
</evidence>